<feature type="compositionally biased region" description="Low complexity" evidence="1">
    <location>
        <begin position="389"/>
        <end position="433"/>
    </location>
</feature>
<organism evidence="2 3">
    <name type="scientific">Dimargaris cristalligena</name>
    <dbReference type="NCBI Taxonomy" id="215637"/>
    <lineage>
        <taxon>Eukaryota</taxon>
        <taxon>Fungi</taxon>
        <taxon>Fungi incertae sedis</taxon>
        <taxon>Zoopagomycota</taxon>
        <taxon>Kickxellomycotina</taxon>
        <taxon>Dimargaritomycetes</taxon>
        <taxon>Dimargaritales</taxon>
        <taxon>Dimargaritaceae</taxon>
        <taxon>Dimargaris</taxon>
    </lineage>
</organism>
<sequence>MAHTQTPTAPATSTSHHGPPHQSVSAQKPPPSQASNGSRRAGRRRYTVSDGRTIPQHSQSNEEYQQPQRSNNNNNNNNNNHHQQHSTRRAYGNGVDFTHHAHPPASKRHLPALHAQNAKGGYFQQNPRGGGGPNGNNTPNGKSQGGYTSNGNGHNFQRSQALPAAGRRGRRRSSLAVDVGISDLLLTTTTNANDYGRHAGGSKTPLGGAKQAVTRGGGTGNSNNSGAPQPLTSDPQQQQHSPENSSTIRALFGDNFQPPAVVVDPLGSGNLVSASPGPLSAARIRSQLTQSLQARAAANGTGSTTPARTHSVSTNLPSRTELETSSTANGPPQAKPPVRSNSTSQEVLREKSRKLLSLLTESPPPATAKSIQGSGGNNAHRQNAPPPSTSSTVSNGGNGSGLLPSSDLSPGPVANLSSLFSKLISSSPQSPRSGGEHPATKSGSSSPTSTVAATPERSPRTTTTTTGKASQQTNGQRLPLGNNNNPTTPNNHSTPAKGTATPQRTPRQLASASAKAGPKANRRYPKANSPDSANDVFGQSPAAPRRTPNRKASPPVGMVMVPSPRMNTGREGTSSSSHRTPKPAAAVVPSHQPKGNVNLKVSG</sequence>
<feature type="compositionally biased region" description="Polar residues" evidence="1">
    <location>
        <begin position="369"/>
        <end position="381"/>
    </location>
</feature>
<feature type="region of interest" description="Disordered" evidence="1">
    <location>
        <begin position="1"/>
        <end position="88"/>
    </location>
</feature>
<feature type="compositionally biased region" description="Low complexity" evidence="1">
    <location>
        <begin position="482"/>
        <end position="491"/>
    </location>
</feature>
<dbReference type="EMBL" id="ML002622">
    <property type="protein sequence ID" value="RKP36620.1"/>
    <property type="molecule type" value="Genomic_DNA"/>
</dbReference>
<dbReference type="Proteomes" id="UP000268162">
    <property type="component" value="Unassembled WGS sequence"/>
</dbReference>
<feature type="region of interest" description="Disordered" evidence="1">
    <location>
        <begin position="191"/>
        <end position="245"/>
    </location>
</feature>
<feature type="compositionally biased region" description="Polar residues" evidence="1">
    <location>
        <begin position="593"/>
        <end position="603"/>
    </location>
</feature>
<feature type="compositionally biased region" description="Low complexity" evidence="1">
    <location>
        <begin position="71"/>
        <end position="80"/>
    </location>
</feature>
<accession>A0A4P9ZVG6</accession>
<protein>
    <submittedName>
        <fullName evidence="2">Uncharacterized protein</fullName>
    </submittedName>
</protein>
<feature type="compositionally biased region" description="Polar residues" evidence="1">
    <location>
        <begin position="492"/>
        <end position="511"/>
    </location>
</feature>
<feature type="region of interest" description="Disordered" evidence="1">
    <location>
        <begin position="292"/>
        <end position="603"/>
    </location>
</feature>
<feature type="compositionally biased region" description="Polar residues" evidence="1">
    <location>
        <begin position="300"/>
        <end position="330"/>
    </location>
</feature>
<evidence type="ECO:0000256" key="1">
    <source>
        <dbReference type="SAM" id="MobiDB-lite"/>
    </source>
</evidence>
<feature type="compositionally biased region" description="Polar residues" evidence="1">
    <location>
        <begin position="145"/>
        <end position="160"/>
    </location>
</feature>
<feature type="compositionally biased region" description="Polar residues" evidence="1">
    <location>
        <begin position="467"/>
        <end position="476"/>
    </location>
</feature>
<name>A0A4P9ZVG6_9FUNG</name>
<keyword evidence="3" id="KW-1185">Reference proteome</keyword>
<evidence type="ECO:0000313" key="2">
    <source>
        <dbReference type="EMBL" id="RKP36620.1"/>
    </source>
</evidence>
<feature type="compositionally biased region" description="Polar residues" evidence="1">
    <location>
        <begin position="230"/>
        <end position="245"/>
    </location>
</feature>
<evidence type="ECO:0000313" key="3">
    <source>
        <dbReference type="Proteomes" id="UP000268162"/>
    </source>
</evidence>
<feature type="compositionally biased region" description="Low complexity" evidence="1">
    <location>
        <begin position="553"/>
        <end position="564"/>
    </location>
</feature>
<feature type="compositionally biased region" description="Low complexity" evidence="1">
    <location>
        <begin position="440"/>
        <end position="466"/>
    </location>
</feature>
<feature type="compositionally biased region" description="Low complexity" evidence="1">
    <location>
        <begin position="1"/>
        <end position="17"/>
    </location>
</feature>
<proteinExistence type="predicted"/>
<dbReference type="AlphaFoldDB" id="A0A4P9ZVG6"/>
<reference evidence="3" key="1">
    <citation type="journal article" date="2018" name="Nat. Microbiol.">
        <title>Leveraging single-cell genomics to expand the fungal tree of life.</title>
        <authorList>
            <person name="Ahrendt S.R."/>
            <person name="Quandt C.A."/>
            <person name="Ciobanu D."/>
            <person name="Clum A."/>
            <person name="Salamov A."/>
            <person name="Andreopoulos B."/>
            <person name="Cheng J.F."/>
            <person name="Woyke T."/>
            <person name="Pelin A."/>
            <person name="Henrissat B."/>
            <person name="Reynolds N.K."/>
            <person name="Benny G.L."/>
            <person name="Smith M.E."/>
            <person name="James T.Y."/>
            <person name="Grigoriev I.V."/>
        </authorList>
    </citation>
    <scope>NUCLEOTIDE SEQUENCE [LARGE SCALE GENOMIC DNA]</scope>
    <source>
        <strain evidence="3">RSA 468</strain>
    </source>
</reference>
<feature type="compositionally biased region" description="Polar residues" evidence="1">
    <location>
        <begin position="55"/>
        <end position="70"/>
    </location>
</feature>
<feature type="region of interest" description="Disordered" evidence="1">
    <location>
        <begin position="120"/>
        <end position="174"/>
    </location>
</feature>
<gene>
    <name evidence="2" type="ORF">BJ085DRAFT_37302</name>
</gene>